<dbReference type="InterPro" id="IPR018225">
    <property type="entry name" value="Transaldolase_AS"/>
</dbReference>
<dbReference type="EMBL" id="BAABKN010000019">
    <property type="protein sequence ID" value="GAA4744759.1"/>
    <property type="molecule type" value="Genomic_DNA"/>
</dbReference>
<dbReference type="InterPro" id="IPR001585">
    <property type="entry name" value="TAL/FSA"/>
</dbReference>
<keyword evidence="7 11" id="KW-0808">Transferase</keyword>
<dbReference type="NCBIfam" id="NF002881">
    <property type="entry name" value="PRK03343.1"/>
    <property type="match status" value="1"/>
</dbReference>
<keyword evidence="13" id="KW-1185">Reference proteome</keyword>
<dbReference type="InterPro" id="IPR004732">
    <property type="entry name" value="Transaldolase_2"/>
</dbReference>
<evidence type="ECO:0000256" key="3">
    <source>
        <dbReference type="ARBA" id="ARBA00004857"/>
    </source>
</evidence>
<dbReference type="RefSeq" id="WP_345527819.1">
    <property type="nucleotide sequence ID" value="NZ_BAABKN010000019.1"/>
</dbReference>
<evidence type="ECO:0000313" key="13">
    <source>
        <dbReference type="Proteomes" id="UP001499882"/>
    </source>
</evidence>
<evidence type="ECO:0000256" key="1">
    <source>
        <dbReference type="ARBA" id="ARBA00003518"/>
    </source>
</evidence>
<comment type="caution">
    <text evidence="12">The sequence shown here is derived from an EMBL/GenBank/DDBJ whole genome shotgun (WGS) entry which is preliminary data.</text>
</comment>
<dbReference type="CDD" id="cd00955">
    <property type="entry name" value="Transaldolase_like"/>
    <property type="match status" value="1"/>
</dbReference>
<gene>
    <name evidence="11 12" type="primary">tal</name>
    <name evidence="12" type="ORF">GCM10023350_31910</name>
</gene>
<evidence type="ECO:0000313" key="12">
    <source>
        <dbReference type="EMBL" id="GAA4744759.1"/>
    </source>
</evidence>
<evidence type="ECO:0000256" key="7">
    <source>
        <dbReference type="ARBA" id="ARBA00022679"/>
    </source>
</evidence>
<dbReference type="PIRSF" id="PIRSF036915">
    <property type="entry name" value="Trnald_Bac_Plnt"/>
    <property type="match status" value="1"/>
</dbReference>
<evidence type="ECO:0000256" key="2">
    <source>
        <dbReference type="ARBA" id="ARBA00004496"/>
    </source>
</evidence>
<dbReference type="Gene3D" id="3.20.20.70">
    <property type="entry name" value="Aldolase class I"/>
    <property type="match status" value="1"/>
</dbReference>
<dbReference type="PANTHER" id="PTHR10683:SF31">
    <property type="entry name" value="TRANSALDOLASE"/>
    <property type="match status" value="1"/>
</dbReference>
<dbReference type="EC" id="2.2.1.2" evidence="5 11"/>
<proteinExistence type="inferred from homology"/>
<dbReference type="InterPro" id="IPR013785">
    <property type="entry name" value="Aldolase_TIM"/>
</dbReference>
<comment type="catalytic activity">
    <reaction evidence="10 11">
        <text>D-sedoheptulose 7-phosphate + D-glyceraldehyde 3-phosphate = D-erythrose 4-phosphate + beta-D-fructose 6-phosphate</text>
        <dbReference type="Rhea" id="RHEA:17053"/>
        <dbReference type="ChEBI" id="CHEBI:16897"/>
        <dbReference type="ChEBI" id="CHEBI:57483"/>
        <dbReference type="ChEBI" id="CHEBI:57634"/>
        <dbReference type="ChEBI" id="CHEBI:59776"/>
        <dbReference type="EC" id="2.2.1.2"/>
    </reaction>
</comment>
<dbReference type="PROSITE" id="PS01054">
    <property type="entry name" value="TRANSALDOLASE_1"/>
    <property type="match status" value="1"/>
</dbReference>
<sequence>MSDRLKKLADAGVSIWLDDLSRERIETGNLADLIKDKAVVGVTTNPTIFAAAIANGERYDEQVAQLVEKGESVDRVIFEVTTGDVRNACDIFAPLAGEESADGRVSIEVEPDLANDTEGTIASARALWSAVDRSNVLIKIPATKEGLPAITAAIAEGISVNVTLIFSIERYRAVMDAYVTGLEAARDNGLDLRRIQSVASFFVSRVDTEIDARLDKIGTDEALALRGKAAVANARLAYAAYEEVVASDRWAVLEKDGANPQRPLWASTGVKNPDYSDTMYVTDLVVAHTVNTMPEKTMDAFADHGEINGDQVTGRAAGAQHVFDQLAAVGIDFDDVFLVLETEGVDKFKKSWDELVETVKGQMAAAAK</sequence>
<name>A0ABP8Z2M4_9ACTN</name>
<comment type="pathway">
    <text evidence="3 11">Carbohydrate degradation; pentose phosphate pathway; D-glyceraldehyde 3-phosphate and beta-D-fructose 6-phosphate from D-ribose 5-phosphate and D-xylulose 5-phosphate (non-oxidative stage): step 2/3.</text>
</comment>
<protein>
    <recommendedName>
        <fullName evidence="5 11">Transaldolase</fullName>
        <ecNumber evidence="5 11">2.2.1.2</ecNumber>
    </recommendedName>
</protein>
<evidence type="ECO:0000256" key="10">
    <source>
        <dbReference type="ARBA" id="ARBA00048810"/>
    </source>
</evidence>
<dbReference type="HAMAP" id="MF_00493">
    <property type="entry name" value="Transaldolase_2"/>
    <property type="match status" value="1"/>
</dbReference>
<organism evidence="12 13">
    <name type="scientific">Nocardioides endophyticus</name>
    <dbReference type="NCBI Taxonomy" id="1353775"/>
    <lineage>
        <taxon>Bacteria</taxon>
        <taxon>Bacillati</taxon>
        <taxon>Actinomycetota</taxon>
        <taxon>Actinomycetes</taxon>
        <taxon>Propionibacteriales</taxon>
        <taxon>Nocardioidaceae</taxon>
        <taxon>Nocardioides</taxon>
    </lineage>
</organism>
<dbReference type="Proteomes" id="UP001499882">
    <property type="component" value="Unassembled WGS sequence"/>
</dbReference>
<evidence type="ECO:0000256" key="4">
    <source>
        <dbReference type="ARBA" id="ARBA00008426"/>
    </source>
</evidence>
<keyword evidence="9 11" id="KW-0704">Schiff base</keyword>
<dbReference type="Pfam" id="PF00923">
    <property type="entry name" value="TAL_FSA"/>
    <property type="match status" value="1"/>
</dbReference>
<keyword evidence="6 11" id="KW-0963">Cytoplasm</keyword>
<dbReference type="SUPFAM" id="SSF51569">
    <property type="entry name" value="Aldolase"/>
    <property type="match status" value="1"/>
</dbReference>
<evidence type="ECO:0000256" key="9">
    <source>
        <dbReference type="ARBA" id="ARBA00023270"/>
    </source>
</evidence>
<comment type="subcellular location">
    <subcellularLocation>
        <location evidence="2 11">Cytoplasm</location>
    </subcellularLocation>
</comment>
<accession>A0ABP8Z2M4</accession>
<evidence type="ECO:0000256" key="5">
    <source>
        <dbReference type="ARBA" id="ARBA00013151"/>
    </source>
</evidence>
<evidence type="ECO:0000256" key="11">
    <source>
        <dbReference type="HAMAP-Rule" id="MF_00493"/>
    </source>
</evidence>
<dbReference type="PANTHER" id="PTHR10683">
    <property type="entry name" value="TRANSALDOLASE"/>
    <property type="match status" value="1"/>
</dbReference>
<comment type="function">
    <text evidence="1 11">Transaldolase is important for the balance of metabolites in the pentose-phosphate pathway.</text>
</comment>
<keyword evidence="8 11" id="KW-0570">Pentose shunt</keyword>
<evidence type="ECO:0000256" key="6">
    <source>
        <dbReference type="ARBA" id="ARBA00022490"/>
    </source>
</evidence>
<feature type="active site" description="Schiff-base intermediate with substrate" evidence="11">
    <location>
        <position position="139"/>
    </location>
</feature>
<reference evidence="13" key="1">
    <citation type="journal article" date="2019" name="Int. J. Syst. Evol. Microbiol.">
        <title>The Global Catalogue of Microorganisms (GCM) 10K type strain sequencing project: providing services to taxonomists for standard genome sequencing and annotation.</title>
        <authorList>
            <consortium name="The Broad Institute Genomics Platform"/>
            <consortium name="The Broad Institute Genome Sequencing Center for Infectious Disease"/>
            <person name="Wu L."/>
            <person name="Ma J."/>
        </authorList>
    </citation>
    <scope>NUCLEOTIDE SEQUENCE [LARGE SCALE GENOMIC DNA]</scope>
    <source>
        <strain evidence="13">JCM 18532</strain>
    </source>
</reference>
<evidence type="ECO:0000256" key="8">
    <source>
        <dbReference type="ARBA" id="ARBA00023126"/>
    </source>
</evidence>
<dbReference type="NCBIfam" id="TIGR00876">
    <property type="entry name" value="tal_mycobact"/>
    <property type="match status" value="1"/>
</dbReference>
<comment type="similarity">
    <text evidence="4 11">Belongs to the transaldolase family. Type 2 subfamily.</text>
</comment>